<dbReference type="RefSeq" id="WP_107297215.1">
    <property type="nucleotide sequence ID" value="NZ_PYMB01000001.1"/>
</dbReference>
<dbReference type="EMBL" id="PYMB01000001">
    <property type="protein sequence ID" value="PSW16594.1"/>
    <property type="molecule type" value="Genomic_DNA"/>
</dbReference>
<dbReference type="Proteomes" id="UP000241346">
    <property type="component" value="Unassembled WGS sequence"/>
</dbReference>
<accession>A0A2T3NM44</accession>
<protein>
    <recommendedName>
        <fullName evidence="4">Glycoamylase-like domain-containing protein</fullName>
    </recommendedName>
</protein>
<keyword evidence="1" id="KW-0732">Signal</keyword>
<dbReference type="Gene3D" id="1.50.10.140">
    <property type="match status" value="1"/>
</dbReference>
<organism evidence="2 3">
    <name type="scientific">Photobacterium rosenbergii</name>
    <dbReference type="NCBI Taxonomy" id="294936"/>
    <lineage>
        <taxon>Bacteria</taxon>
        <taxon>Pseudomonadati</taxon>
        <taxon>Pseudomonadota</taxon>
        <taxon>Gammaproteobacteria</taxon>
        <taxon>Vibrionales</taxon>
        <taxon>Vibrionaceae</taxon>
        <taxon>Photobacterium</taxon>
    </lineage>
</organism>
<evidence type="ECO:0000313" key="2">
    <source>
        <dbReference type="EMBL" id="PSW16594.1"/>
    </source>
</evidence>
<proteinExistence type="predicted"/>
<evidence type="ECO:0000313" key="3">
    <source>
        <dbReference type="Proteomes" id="UP000241346"/>
    </source>
</evidence>
<reference evidence="2 3" key="1">
    <citation type="submission" date="2018-03" db="EMBL/GenBank/DDBJ databases">
        <title>Whole genome sequencing of Histamine producing bacteria.</title>
        <authorList>
            <person name="Butler K."/>
        </authorList>
    </citation>
    <scope>NUCLEOTIDE SEQUENCE [LARGE SCALE GENOMIC DNA]</scope>
    <source>
        <strain evidence="2 3">DSM 19138</strain>
    </source>
</reference>
<comment type="caution">
    <text evidence="2">The sequence shown here is derived from an EMBL/GenBank/DDBJ whole genome shotgun (WGS) entry which is preliminary data.</text>
</comment>
<dbReference type="AlphaFoldDB" id="A0A2T3NM44"/>
<feature type="signal peptide" evidence="1">
    <location>
        <begin position="1"/>
        <end position="20"/>
    </location>
</feature>
<evidence type="ECO:0008006" key="4">
    <source>
        <dbReference type="Google" id="ProtNLM"/>
    </source>
</evidence>
<gene>
    <name evidence="2" type="ORF">C9J01_06260</name>
</gene>
<feature type="chain" id="PRO_5015457105" description="Glycoamylase-like domain-containing protein" evidence="1">
    <location>
        <begin position="21"/>
        <end position="432"/>
    </location>
</feature>
<dbReference type="OrthoDB" id="5937621at2"/>
<evidence type="ECO:0000256" key="1">
    <source>
        <dbReference type="SAM" id="SignalP"/>
    </source>
</evidence>
<sequence length="432" mass="48900">MKQKLLPMLLAAFLAPQAVAVENQKSDEDIIQDLYRGGYAYWQQARNDNGSYEDKLFLNGDRSYVGSIANSGMGLIALTIGHKNGWEPEAEKLALQTLRMIAGKDANIRVPQNHSNTFIHFYNTQTGDAVGDDWSPIDSAIMLSGALFAKNYFSDNKEIAQLADELYRKTDLTAYIANVEEGLIFLAQNSDGSFKEYATKTYNEYMLVAAFAKHQALDFGYGEDSAPVAFWNKWYATPDNLPVAEYNDIPILSESKKYFTSQFNFLFNNYLIHEYSNSPAYQAATVNAASVDHAWWNDLNVDGLESYEWGTGAGACPDGYCVDRFHFDADRQFNKNLVVSPHIMAGFMPYSKSARSDLIATYRDKSVNARYVLPDGHEILWRYSYDQPEWKAGWVEGVDFSTFLFGLAAMPENLGMEFFNTYNNYFDKENKS</sequence>
<name>A0A2T3NM44_9GAMM</name>